<reference evidence="2 3" key="1">
    <citation type="submission" date="2023-03" db="EMBL/GenBank/DDBJ databases">
        <title>Genome insight into feeding habits of ladybird beetles.</title>
        <authorList>
            <person name="Li H.-S."/>
            <person name="Huang Y.-H."/>
            <person name="Pang H."/>
        </authorList>
    </citation>
    <scope>NUCLEOTIDE SEQUENCE [LARGE SCALE GENOMIC DNA]</scope>
    <source>
        <strain evidence="2">SYSU_2023b</strain>
        <tissue evidence="2">Whole body</tissue>
    </source>
</reference>
<gene>
    <name evidence="2" type="ORF">WA026_000502</name>
</gene>
<feature type="region of interest" description="Disordered" evidence="1">
    <location>
        <begin position="581"/>
        <end position="629"/>
    </location>
</feature>
<feature type="region of interest" description="Disordered" evidence="1">
    <location>
        <begin position="338"/>
        <end position="357"/>
    </location>
</feature>
<evidence type="ECO:0000313" key="2">
    <source>
        <dbReference type="EMBL" id="KAK9888235.1"/>
    </source>
</evidence>
<dbReference type="Proteomes" id="UP001431783">
    <property type="component" value="Unassembled WGS sequence"/>
</dbReference>
<comment type="caution">
    <text evidence="2">The sequence shown here is derived from an EMBL/GenBank/DDBJ whole genome shotgun (WGS) entry which is preliminary data.</text>
</comment>
<keyword evidence="3" id="KW-1185">Reference proteome</keyword>
<evidence type="ECO:0000256" key="1">
    <source>
        <dbReference type="SAM" id="MobiDB-lite"/>
    </source>
</evidence>
<dbReference type="InterPro" id="IPR036322">
    <property type="entry name" value="WD40_repeat_dom_sf"/>
</dbReference>
<accession>A0AAW1V0N2</accession>
<organism evidence="2 3">
    <name type="scientific">Henosepilachna vigintioctopunctata</name>
    <dbReference type="NCBI Taxonomy" id="420089"/>
    <lineage>
        <taxon>Eukaryota</taxon>
        <taxon>Metazoa</taxon>
        <taxon>Ecdysozoa</taxon>
        <taxon>Arthropoda</taxon>
        <taxon>Hexapoda</taxon>
        <taxon>Insecta</taxon>
        <taxon>Pterygota</taxon>
        <taxon>Neoptera</taxon>
        <taxon>Endopterygota</taxon>
        <taxon>Coleoptera</taxon>
        <taxon>Polyphaga</taxon>
        <taxon>Cucujiformia</taxon>
        <taxon>Coccinelloidea</taxon>
        <taxon>Coccinellidae</taxon>
        <taxon>Epilachninae</taxon>
        <taxon>Epilachnini</taxon>
        <taxon>Henosepilachna</taxon>
    </lineage>
</organism>
<feature type="compositionally biased region" description="Polar residues" evidence="1">
    <location>
        <begin position="339"/>
        <end position="348"/>
    </location>
</feature>
<feature type="compositionally biased region" description="Low complexity" evidence="1">
    <location>
        <begin position="592"/>
        <end position="616"/>
    </location>
</feature>
<dbReference type="AlphaFoldDB" id="A0AAW1V0N2"/>
<dbReference type="SUPFAM" id="SSF50978">
    <property type="entry name" value="WD40 repeat-like"/>
    <property type="match status" value="1"/>
</dbReference>
<name>A0AAW1V0N2_9CUCU</name>
<protein>
    <recommendedName>
        <fullName evidence="4">Jouberin</fullName>
    </recommendedName>
</protein>
<sequence>MLSQKLRGAPMVINSTPISISDFSEVLVIKTMDTSERSVKEALPYSNSSADPISWNSESFKHSLSHLKTPSGIDRVVDWMGNNIESNVLIGQSISNISNEDASSKFFRYDYKVMKHTTKTETVHNKSFPLWISSNNLEDNLKLKSIKETSRHPIRNNTENSSKCSTSSDIIENCNEPRTDQQLENGDLYVSSSSVDNRKKVFCNYLKLMNHADKKEVCLSQYRRSTRVKNLEQKELAKKNESNTDNCDNMLDACSDKSNKTFQDKLSDIGESITLQSFNDLNMTIDTSKYLTLQENVNKNKVFNFVMPPSDVLDQFNDFQLWIDPIIKQVESYKKSKIQNRITPSSDSDQTRFHDLGKKRTRSLKNISVTTNSNYGKYQQRKLRKKYRDKSYAETCNSNEKSSQINKRIDFKKEISNQGHNNEVNNVGEKNTGIAILTQNGSDSLIEDRVRADNYLDTKDNISGCKRKRNGSIIENIPSCSRLKSSPEKNTNFHDSLIKDDSLINNCSSNIDELTHNCLGFNEYDIKKSQEIDFKFKQYLHFMSFVNPKLPTESTILNDIFIENIDVNFEDPYKTETYISEDEIEENKSESESASDSLCSADSDSSSDSNSCSLSEQEQSNDGYGDKCDRISPNQISTSIKELLPFNESVEIQSLQSLLKKKVKKVSHLGTMNSIQGWDSDNSTSEKQKSDASKSNSHFISFKNENGSVQNAIYIDFNLILIQEFVVSLWNQTALGNVLGAQNLWIFNGCVKKLILNKECIRKKSLEMVISTDACVAYVELWTKEHKSDIRQGPVADIFATVYFWTQKSNKMDRKVLQLENINGFADDVQYVVLKPSLNIVVSWHCVVDNNKITQIRVYTLASDFQTIINARAMSKVEHYVSSLHNIEDCEELLMGCGDHKITLWNIEHGYIVASIELCDIKLSLSTLWVKCDRGILFTVQQCVDGELRLIAINGRSHSWKQLKSYKPPDSFERIQNVYIENGVLISFYEEGILCWKAQTGEQIVEEIHNETDVEYFPSAKYLIMITKKNVCIRHALTHLLTVDD</sequence>
<dbReference type="InterPro" id="IPR015943">
    <property type="entry name" value="WD40/YVTN_repeat-like_dom_sf"/>
</dbReference>
<evidence type="ECO:0008006" key="4">
    <source>
        <dbReference type="Google" id="ProtNLM"/>
    </source>
</evidence>
<dbReference type="Gene3D" id="2.130.10.10">
    <property type="entry name" value="YVTN repeat-like/Quinoprotein amine dehydrogenase"/>
    <property type="match status" value="1"/>
</dbReference>
<evidence type="ECO:0000313" key="3">
    <source>
        <dbReference type="Proteomes" id="UP001431783"/>
    </source>
</evidence>
<proteinExistence type="predicted"/>
<dbReference type="EMBL" id="JARQZJ010000121">
    <property type="protein sequence ID" value="KAK9888235.1"/>
    <property type="molecule type" value="Genomic_DNA"/>
</dbReference>